<feature type="transmembrane region" description="Helical" evidence="9">
    <location>
        <begin position="173"/>
        <end position="190"/>
    </location>
</feature>
<evidence type="ECO:0000256" key="11">
    <source>
        <dbReference type="RuleBase" id="RU003484"/>
    </source>
</evidence>
<evidence type="ECO:0000256" key="8">
    <source>
        <dbReference type="ARBA" id="ARBA00023136"/>
    </source>
</evidence>
<organism evidence="13 14">
    <name type="scientific">Massilicoli timonensis</name>
    <dbReference type="NCBI Taxonomy" id="2015901"/>
    <lineage>
        <taxon>Bacteria</taxon>
        <taxon>Bacillati</taxon>
        <taxon>Bacillota</taxon>
        <taxon>Erysipelotrichia</taxon>
        <taxon>Erysipelotrichales</taxon>
        <taxon>Erysipelotrichaceae</taxon>
        <taxon>Massilicoli</taxon>
    </lineage>
</organism>
<comment type="caution">
    <text evidence="13">The sequence shown here is derived from an EMBL/GenBank/DDBJ whole genome shotgun (WGS) entry which is preliminary data.</text>
</comment>
<name>A0ABT1SLE8_9FIRM</name>
<dbReference type="PRINTS" id="PR00303">
    <property type="entry name" value="SECYTRNLCASE"/>
</dbReference>
<sequence length="429" mass="46813">MFATVISMFKNKDIRNRILYTLAMLFVFRFGAAIIVPGVDTSQLMQGVNTGSFLDMINLLGGGMIQQLSIFSLGVGPYITASIILQLLSMDVIPYFTELSKQGQSGRKQIDKYTRYLAVILGFIQAFTMMQALNSQYSIIADTALSNYLYIATILTAGSMFLLWIGDRISTKGIGNGVSILIFAGIVARMPSEFVSVFEQMVDTSSSSAMFNGILEFSLYVVVYLIIIVTVVFMQTAVRKIPIQYTSSTVQMQKRDMTYLPLKINSASVIPVIFANAIMVAPSTIAALLGAGEVATTIQSYTDMTKPVGLTIYVVLTILFTFFYTNLTVDPAKISENLGKSGTYIPGIRPGSETKQYLSKVLNRITVLGALWLAAIASLPYVIVMFTNLPRSIGLGGTGIIIVVGVAMETVKGLKGQLTQKSYRGFIQH</sequence>
<reference evidence="13 14" key="1">
    <citation type="submission" date="2022-06" db="EMBL/GenBank/DDBJ databases">
        <title>Isolation of gut microbiota from human fecal samples.</title>
        <authorList>
            <person name="Pamer E.G."/>
            <person name="Barat B."/>
            <person name="Waligurski E."/>
            <person name="Medina S."/>
            <person name="Paddock L."/>
            <person name="Mostad J."/>
        </authorList>
    </citation>
    <scope>NUCLEOTIDE SEQUENCE [LARGE SCALE GENOMIC DNA]</scope>
    <source>
        <strain evidence="13 14">DFI.6.1</strain>
    </source>
</reference>
<comment type="similarity">
    <text evidence="2 9 12">Belongs to the SecY/SEC61-alpha family.</text>
</comment>
<comment type="caution">
    <text evidence="9">Lacks conserved residue(s) required for the propagation of feature annotation.</text>
</comment>
<evidence type="ECO:0000256" key="10">
    <source>
        <dbReference type="RuleBase" id="RU000537"/>
    </source>
</evidence>
<protein>
    <recommendedName>
        <fullName evidence="9 10">Protein translocase subunit SecY</fullName>
    </recommendedName>
</protein>
<keyword evidence="4 9" id="KW-0812">Transmembrane</keyword>
<evidence type="ECO:0000313" key="13">
    <source>
        <dbReference type="EMBL" id="MCQ5122034.1"/>
    </source>
</evidence>
<dbReference type="HAMAP" id="MF_01465">
    <property type="entry name" value="SecY"/>
    <property type="match status" value="1"/>
</dbReference>
<dbReference type="RefSeq" id="WP_102267914.1">
    <property type="nucleotide sequence ID" value="NZ_CALVCM010000006.1"/>
</dbReference>
<keyword evidence="6 9" id="KW-1133">Transmembrane helix</keyword>
<proteinExistence type="inferred from homology"/>
<feature type="transmembrane region" description="Helical" evidence="9">
    <location>
        <begin position="264"/>
        <end position="290"/>
    </location>
</feature>
<dbReference type="Gene3D" id="1.10.3370.10">
    <property type="entry name" value="SecY subunit domain"/>
    <property type="match status" value="1"/>
</dbReference>
<dbReference type="Pfam" id="PF00344">
    <property type="entry name" value="SecY"/>
    <property type="match status" value="1"/>
</dbReference>
<dbReference type="PROSITE" id="PS00756">
    <property type="entry name" value="SECY_2"/>
    <property type="match status" value="1"/>
</dbReference>
<evidence type="ECO:0000256" key="3">
    <source>
        <dbReference type="ARBA" id="ARBA00022448"/>
    </source>
</evidence>
<evidence type="ECO:0000256" key="6">
    <source>
        <dbReference type="ARBA" id="ARBA00022989"/>
    </source>
</evidence>
<feature type="transmembrane region" description="Helical" evidence="9">
    <location>
        <begin position="116"/>
        <end position="133"/>
    </location>
</feature>
<evidence type="ECO:0000256" key="2">
    <source>
        <dbReference type="ARBA" id="ARBA00005751"/>
    </source>
</evidence>
<keyword evidence="9" id="KW-1003">Cell membrane</keyword>
<keyword evidence="5 9" id="KW-0653">Protein transport</keyword>
<dbReference type="PANTHER" id="PTHR10906">
    <property type="entry name" value="SECY/SEC61-ALPHA FAMILY MEMBER"/>
    <property type="match status" value="1"/>
</dbReference>
<evidence type="ECO:0000256" key="9">
    <source>
        <dbReference type="HAMAP-Rule" id="MF_01465"/>
    </source>
</evidence>
<evidence type="ECO:0000256" key="5">
    <source>
        <dbReference type="ARBA" id="ARBA00022927"/>
    </source>
</evidence>
<evidence type="ECO:0000256" key="1">
    <source>
        <dbReference type="ARBA" id="ARBA00004141"/>
    </source>
</evidence>
<gene>
    <name evidence="9 13" type="primary">secY</name>
    <name evidence="13" type="ORF">NE663_07150</name>
</gene>
<feature type="transmembrane region" description="Helical" evidence="9">
    <location>
        <begin position="310"/>
        <end position="329"/>
    </location>
</feature>
<evidence type="ECO:0000256" key="12">
    <source>
        <dbReference type="RuleBase" id="RU004349"/>
    </source>
</evidence>
<evidence type="ECO:0000256" key="4">
    <source>
        <dbReference type="ARBA" id="ARBA00022692"/>
    </source>
</evidence>
<keyword evidence="3 9" id="KW-0813">Transport</keyword>
<keyword evidence="14" id="KW-1185">Reference proteome</keyword>
<evidence type="ECO:0000256" key="7">
    <source>
        <dbReference type="ARBA" id="ARBA00023010"/>
    </source>
</evidence>
<dbReference type="PROSITE" id="PS00755">
    <property type="entry name" value="SECY_1"/>
    <property type="match status" value="1"/>
</dbReference>
<feature type="transmembrane region" description="Helical" evidence="9">
    <location>
        <begin position="210"/>
        <end position="234"/>
    </location>
</feature>
<accession>A0ABT1SLE8</accession>
<comment type="subcellular location">
    <subcellularLocation>
        <location evidence="9">Cell membrane</location>
        <topology evidence="9">Multi-pass membrane protein</topology>
    </subcellularLocation>
    <subcellularLocation>
        <location evidence="1 11">Membrane</location>
        <topology evidence="1 11">Multi-pass membrane protein</topology>
    </subcellularLocation>
</comment>
<keyword evidence="7 9" id="KW-0811">Translocation</keyword>
<dbReference type="InterPro" id="IPR002208">
    <property type="entry name" value="SecY/SEC61-alpha"/>
</dbReference>
<feature type="transmembrane region" description="Helical" evidence="9">
    <location>
        <begin position="365"/>
        <end position="386"/>
    </location>
</feature>
<comment type="subunit">
    <text evidence="9">Component of the Sec protein translocase complex. Heterotrimer consisting of SecY, SecE and SecG subunits. The heterotrimers can form oligomers, although 1 heterotrimer is thought to be able to translocate proteins. Interacts with the ribosome. Interacts with SecDF, and other proteins may be involved. Interacts with SecA.</text>
</comment>
<dbReference type="NCBIfam" id="TIGR00967">
    <property type="entry name" value="3a0501s007"/>
    <property type="match status" value="1"/>
</dbReference>
<evidence type="ECO:0000313" key="14">
    <source>
        <dbReference type="Proteomes" id="UP001524435"/>
    </source>
</evidence>
<feature type="transmembrane region" description="Helical" evidence="9">
    <location>
        <begin position="392"/>
        <end position="411"/>
    </location>
</feature>
<feature type="transmembrane region" description="Helical" evidence="9">
    <location>
        <begin position="18"/>
        <end position="39"/>
    </location>
</feature>
<dbReference type="Proteomes" id="UP001524435">
    <property type="component" value="Unassembled WGS sequence"/>
</dbReference>
<comment type="function">
    <text evidence="9 10">The central subunit of the protein translocation channel SecYEG. Consists of two halves formed by TMs 1-5 and 6-10. These two domains form a lateral gate at the front which open onto the bilayer between TMs 2 and 7, and are clamped together by SecE at the back. The channel is closed by both a pore ring composed of hydrophobic SecY resides and a short helix (helix 2A) on the extracellular side of the membrane which forms a plug. The plug probably moves laterally to allow the channel to open. The ring and the pore may move independently.</text>
</comment>
<dbReference type="EMBL" id="JANGCH010000009">
    <property type="protein sequence ID" value="MCQ5122034.1"/>
    <property type="molecule type" value="Genomic_DNA"/>
</dbReference>
<dbReference type="InterPro" id="IPR030659">
    <property type="entry name" value="SecY_CS"/>
</dbReference>
<dbReference type="PIRSF" id="PIRSF004557">
    <property type="entry name" value="SecY"/>
    <property type="match status" value="1"/>
</dbReference>
<dbReference type="InterPro" id="IPR023201">
    <property type="entry name" value="SecY_dom_sf"/>
</dbReference>
<keyword evidence="8 9" id="KW-0472">Membrane</keyword>
<feature type="transmembrane region" description="Helical" evidence="9">
    <location>
        <begin position="145"/>
        <end position="166"/>
    </location>
</feature>
<dbReference type="SUPFAM" id="SSF103491">
    <property type="entry name" value="Preprotein translocase SecY subunit"/>
    <property type="match status" value="1"/>
</dbReference>
<dbReference type="InterPro" id="IPR026593">
    <property type="entry name" value="SecY"/>
</dbReference>